<feature type="coiled-coil region" evidence="1">
    <location>
        <begin position="2686"/>
        <end position="2844"/>
    </location>
</feature>
<feature type="region of interest" description="Disordered" evidence="2">
    <location>
        <begin position="3186"/>
        <end position="3274"/>
    </location>
</feature>
<accession>A0A7T9DKR5</accession>
<evidence type="ECO:0000313" key="4">
    <source>
        <dbReference type="EMBL" id="QQR93106.1"/>
    </source>
</evidence>
<evidence type="ECO:0000256" key="3">
    <source>
        <dbReference type="SAM" id="Phobius"/>
    </source>
</evidence>
<name>A0A7T9DKR5_9ARCH</name>
<dbReference type="Gene3D" id="1.10.287.1490">
    <property type="match status" value="1"/>
</dbReference>
<evidence type="ECO:0000256" key="1">
    <source>
        <dbReference type="SAM" id="Coils"/>
    </source>
</evidence>
<feature type="transmembrane region" description="Helical" evidence="3">
    <location>
        <begin position="47"/>
        <end position="69"/>
    </location>
</feature>
<keyword evidence="3" id="KW-0472">Membrane</keyword>
<dbReference type="EMBL" id="CP064981">
    <property type="protein sequence ID" value="QQR93106.1"/>
    <property type="molecule type" value="Genomic_DNA"/>
</dbReference>
<feature type="region of interest" description="Disordered" evidence="2">
    <location>
        <begin position="862"/>
        <end position="881"/>
    </location>
</feature>
<keyword evidence="1" id="KW-0175">Coiled coil</keyword>
<dbReference type="InterPro" id="IPR008969">
    <property type="entry name" value="CarboxyPept-like_regulatory"/>
</dbReference>
<feature type="compositionally biased region" description="Polar residues" evidence="2">
    <location>
        <begin position="862"/>
        <end position="873"/>
    </location>
</feature>
<keyword evidence="3" id="KW-0812">Transmembrane</keyword>
<dbReference type="SUPFAM" id="SSF49464">
    <property type="entry name" value="Carboxypeptidase regulatory domain-like"/>
    <property type="match status" value="1"/>
</dbReference>
<keyword evidence="3" id="KW-1133">Transmembrane helix</keyword>
<dbReference type="Gene3D" id="2.60.40.1120">
    <property type="entry name" value="Carboxypeptidase-like, regulatory domain"/>
    <property type="match status" value="1"/>
</dbReference>
<protein>
    <recommendedName>
        <fullName evidence="5">Carboxypeptidase regulatory-like domain-containing protein</fullName>
    </recommendedName>
</protein>
<sequence>MGISELFSNAYAKVEDAYYGVLDFFEEKGIGLPWSYNDFLENKGIPALPFTLALIFLLFAGAGIVWAGAQPIDKDLTFNLKDAKGNPLQDVTVKIYDGEGNLLREATVNDGETLTLRGLKPNTQLEIQASKDGYGSREISLNENENDIALELEGENDAISGRIKLVDRESQTTITDAVLTIEWAGNANSLVVSPGADGIAIFSDLPKDQELFLTVRADDYEDLTEAITFSNEDVKIKELVPKASASSGTSILLVKAIDAQSKNVLQTVHIKIENARTGDIISDLDDADGLHSETLSKGMVVRVTITKDGYLTYSSNTAFPDGKTLRKEEENIIAEMDFGGTSLFVIAQGGAGGQALDNVSLTLLDEQNQKIQSLTSNFSGETEFPGLNETQNYSLLAFHPNYFPSRQRVDWTALPASEKGKTLLFALTPITSGQSGVLTAFVIEANGKAGVGATVSITELTDGIEGDLPLVAPQSTDIAGSFSVKLPVGMRIRVAADKGDLHAEQEITIAAGLNRVNLNLDGKELPLQLTLKYRSGEPFIGAVVIESTSGTQLYSDTVVDGIVNVDPLTNNTLNLTATPTGGTPIQKTINVEGRDAIEIILDETTSASADAPQIRFLGLVDPQGNFVPGITPDSESFARFEVKWPASNATTTRKGVVHVRVGSDSVLSSDSQFIGIYGVNAPNVTATYGKSWTPTPAPGNEYKDRATKGKAGSYNKWVELQVDNPTGTQIVDVRLKARVGTPLGTQELHYRAELQRSGSVSRNPGDAVLGSSPYTKEKSALYAQTLDVTFPVYASIPICKGSICARVSFIDDAAREYPIGNFTAMRSSPYALQVELLPAARKDPTTSTAVGVVQESNPNLVPLSSVTSSNPNIPTLPTGTTSTPTVNTAALAQLRATTAASNPALVFTKGELNTFGPLAKDGQQETTLSIPLTGFGGAQTLKARVHFVPQRNGEGSILLQVTAGSEVWSEEIPISIVDPKPLNVDYSHNVNPGESITFTITDEAGNSPVVNALIALTDAQNKTIASVQGNNLTTTGANGKYTLSKAIAPGLYAVKVTAPGFTPYEDTIAIGIKGAIELDETTSINIPAGQKTATQTLTVKNNSAFPLSNVTTELEAIGKFPSTLKVEAKTIEVIPPRGNGTLTLIATYTGDVADTTPVSGSMQLKLRAEANAQFPIYASSQLNVSYNRQLDSSCLQFNKQKLSVLLSDEEQPYPANNYYTSLQGSAGNDYDYYGNRYATQTPQYGASGYNQYGYDASGLYNNPTQKRVNVSVKNNCGTDLDLITSINPSNGTQEVDGLRVAAVDSTLKLQNGQEKQVDFSVQNQLFRAGSAGFFQPGVPIAYGIQFRAPQVAAVLPLEINFWSRATALNTPQAITLNLVKSGNQKAVDRVPVAITNASPGPIFGISAQISDGYDASSLYQGGSEGLLPLAGYNQNFRGQTQPPLQGVTLRVENVAGNAALGPGQSLLPPIAVVGESTSDKVQSGLKTLTISGIVDGRRSILRQIPIYIQVGTSSCLKITATNTPVSFVSTETTGTQSQRVLIRNECLEPVRIGQISPSTAGSNTLALVAIDGDNSLEKDQEKGFQLLLTKTTPYKGNFSIEVQGLLVLSQKIVKTEPLPVEVRLGANELSSANVSGLAQVPVCENPNEKIGVRFPILATRDECAQAYCDAEQLANMLSRVIEQQISKAVQLMQSKKNDAAQIPGCDLTKRYCSFAQMGIQGSAFEAYLQNDALSPQMMQYVMRGEKYPRLQGMQAELVPTLSGENADASFESKLGAGFGNKVFMPEIQGCGAYQFAIVGGVEMAGAQLQPDQINVGIKLISPPRETAECQYKIQNVANFLPKDRSLTNANNSQQTLFGNVESTPDLRASAETLAETVFGSKNRVSTNSGGSRLELRVGNQAESIVELTLDPATQGEGSKHVIGLVKRTQGTVQKEAVVEVGRIITQLGKGVNGCITRDERTWKIFSAPNVGTFQFAGCMLNGTKEGGLAVRGTQACCVLNTKSEIQSNVTYSLNPSGTNPIPGLRELNLYEVATPNADPKNPIPGNAIVNGAEYPLAFNSQTNGYQQSILLCGTSETQTQAQAQNALVQATATRVNDSKVAGPLQLQVKVCTQTPADALAGAVKKGNGTWYAALDWDSPETTQTLRQAVTEIDTQQKLGPSFFSYQGEGIFANDNPVYRDQFATKQSKALVQFGAACLATCGACQVGLKFVPILGQVTWKGLALDCIVGCGIGTGLGAYEVYKDKADDTFLQGPKELVEKSYGKYIRDPILDTFDVKSEERAGASAALLTAGIGAKVLGAVAAGGVVATDAIGGRGTTENALERVGIGNETTTPPATPAQGNLAASNYSPITGFVSLSPITGLAVSPAVAAASSLRSTPQFYDFIELQEFIEQARRNANLAAQANTTARQSKQVFSAYYPDVEAYRNIAQSNLDQGIARLDQLTQLAQESGAAPSAQALQAERVRLVNAKAALADTTQGNKIARNLNSAIANLEQAGKGIATTERNLVALTSQGGGLSEALRVQAFRQTQDQLVREVPQLESLVREETTLRPQWNAAQERLVNANQQLAAARAAETEIRKAKEAARQSYLRATTNEAGDAAAKQFNALLAQETEAGARVRDAVVASASAKNELAAVNTALESNIGKQKAIRGRIDTLVNQSDNALGSAALTPEQRALQQTTSSARVGELEASLARERAEVARLSGNVDAANRAQAAAVNELQRRRGDVGRLTRELQACQVNCDSLRAQLEQANARVSAGAEELAQVRAQAAREVEALESQVARGRENLRALQQEADAELLRQGEALQGEIDQLEAANRRQAARVQDLTTQRDALDSRVRALDAEISTRATPDEVARLTAQRDEFARGRDALAGELADADSELNRQGAALQQEIEELRAGRDATAERLRTSRANLSAAQRDLSVANTELAEHREFRTQIEQFRTDPEFARAYDAIEQRTRTAAGVTNADGVVQRINAGTSAPVSRGSSVSFPRGAAVEMGTGASLALPPNTAASLPAGSTLTIPSGSAVTMPAGGAIGVPAGTRITGPTGATIPVPPGGGVVNVPAGAHVATPTTGTRFSNVTLPSGGAVGLPAGGTIAAPPGTRVGLPAGGTGTLTTGTGTIHVPTPTAVPPAGAATALPGGAGTTGGAAGGATGATGAGATTGAGGTTGGAGAGTTGGAGTGGTGAAGGAAGGATTPPAGATGGAATGGTTPPTGGAGAATPPAGGAGAVTPPAGGAGAAVPPGTTPPGTTSPTTTTTTTPAATTTAPAKTEPAFKKTREFARGLLCDGLGAYAGYVVYQDEITDELENKITIQEGSPNITSPETGLMTFNKGQIYKFNVVPDAQAKGGKRVTIDIVPPQEKVPINAWVDDCGQSPGTLPGAAPAVTPAN</sequence>
<reference evidence="4" key="1">
    <citation type="submission" date="2020-11" db="EMBL/GenBank/DDBJ databases">
        <title>Connecting structure to function with the recovery of over 1000 high-quality activated sludge metagenome-assembled genomes encoding full-length rRNA genes using long-read sequencing.</title>
        <authorList>
            <person name="Singleton C.M."/>
            <person name="Petriglieri F."/>
            <person name="Kristensen J.M."/>
            <person name="Kirkegaard R.H."/>
            <person name="Michaelsen T.Y."/>
            <person name="Andersen M.H."/>
            <person name="Karst S.M."/>
            <person name="Dueholm M.S."/>
            <person name="Nielsen P.H."/>
            <person name="Albertsen M."/>
        </authorList>
    </citation>
    <scope>NUCLEOTIDE SEQUENCE</scope>
    <source>
        <strain evidence="4">Fred_18-Q3-R57-64_BAT3C.431</strain>
    </source>
</reference>
<gene>
    <name evidence="4" type="ORF">IPJ89_02610</name>
</gene>
<proteinExistence type="predicted"/>
<evidence type="ECO:0008006" key="5">
    <source>
        <dbReference type="Google" id="ProtNLM"/>
    </source>
</evidence>
<organism evidence="4">
    <name type="scientific">Candidatus Iainarchaeum sp</name>
    <dbReference type="NCBI Taxonomy" id="3101447"/>
    <lineage>
        <taxon>Archaea</taxon>
        <taxon>Candidatus Iainarchaeota</taxon>
        <taxon>Candidatus Iainarchaeia</taxon>
        <taxon>Candidatus Iainarchaeales</taxon>
        <taxon>Candidatus Iainarchaeaceae</taxon>
        <taxon>Candidatus Iainarchaeum</taxon>
    </lineage>
</organism>
<feature type="compositionally biased region" description="Low complexity" evidence="2">
    <location>
        <begin position="3209"/>
        <end position="3270"/>
    </location>
</feature>
<dbReference type="Proteomes" id="UP000596004">
    <property type="component" value="Chromosome"/>
</dbReference>
<evidence type="ECO:0000256" key="2">
    <source>
        <dbReference type="SAM" id="MobiDB-lite"/>
    </source>
</evidence>
<feature type="coiled-coil region" evidence="1">
    <location>
        <begin position="2554"/>
        <end position="2584"/>
    </location>
</feature>